<dbReference type="Proteomes" id="UP000007322">
    <property type="component" value="Chromosome 1"/>
</dbReference>
<dbReference type="AlphaFoldDB" id="G2Q5J5"/>
<dbReference type="InParanoid" id="G2Q5J5"/>
<dbReference type="GeneID" id="11513110"/>
<reference evidence="2 3" key="1">
    <citation type="journal article" date="2011" name="Nat. Biotechnol.">
        <title>Comparative genomic analysis of the thermophilic biomass-degrading fungi Myceliophthora thermophila and Thielavia terrestris.</title>
        <authorList>
            <person name="Berka R.M."/>
            <person name="Grigoriev I.V."/>
            <person name="Otillar R."/>
            <person name="Salamov A."/>
            <person name="Grimwood J."/>
            <person name="Reid I."/>
            <person name="Ishmael N."/>
            <person name="John T."/>
            <person name="Darmond C."/>
            <person name="Moisan M.-C."/>
            <person name="Henrissat B."/>
            <person name="Coutinho P.M."/>
            <person name="Lombard V."/>
            <person name="Natvig D.O."/>
            <person name="Lindquist E."/>
            <person name="Schmutz J."/>
            <person name="Lucas S."/>
            <person name="Harris P."/>
            <person name="Powlowski J."/>
            <person name="Bellemare A."/>
            <person name="Taylor D."/>
            <person name="Butler G."/>
            <person name="de Vries R.P."/>
            <person name="Allijn I.E."/>
            <person name="van den Brink J."/>
            <person name="Ushinsky S."/>
            <person name="Storms R."/>
            <person name="Powell A.J."/>
            <person name="Paulsen I.T."/>
            <person name="Elbourne L.D.H."/>
            <person name="Baker S.E."/>
            <person name="Magnuson J."/>
            <person name="LaBoissiere S."/>
            <person name="Clutterbuck A.J."/>
            <person name="Martinez D."/>
            <person name="Wogulis M."/>
            <person name="de Leon A.L."/>
            <person name="Rey M.W."/>
            <person name="Tsang A."/>
        </authorList>
    </citation>
    <scope>NUCLEOTIDE SEQUENCE [LARGE SCALE GENOMIC DNA]</scope>
    <source>
        <strain evidence="3">ATCC 42464 / BCRC 31852 / DSM 1799</strain>
    </source>
</reference>
<dbReference type="eggNOG" id="ENOG502RMYC">
    <property type="taxonomic scope" value="Eukaryota"/>
</dbReference>
<proteinExistence type="predicted"/>
<dbReference type="HOGENOM" id="CLU_2238470_0_0_1"/>
<dbReference type="VEuPathDB" id="FungiDB:MYCTH_2115420"/>
<sequence>MSDAQPQGGNLFDMAKEGAKISADAAKPNVISAGEGGSRKGAAEGSAAGAGLDDSKLGATSLGEVVSAAGGELPEDIGQKYSRAGGKERRDHHRAPHGGRNQPSHG</sequence>
<evidence type="ECO:0000313" key="3">
    <source>
        <dbReference type="Proteomes" id="UP000007322"/>
    </source>
</evidence>
<name>G2Q5J5_THET4</name>
<evidence type="ECO:0000256" key="1">
    <source>
        <dbReference type="SAM" id="MobiDB-lite"/>
    </source>
</evidence>
<organism evidence="2 3">
    <name type="scientific">Thermothelomyces thermophilus (strain ATCC 42464 / BCRC 31852 / DSM 1799)</name>
    <name type="common">Sporotrichum thermophile</name>
    <dbReference type="NCBI Taxonomy" id="573729"/>
    <lineage>
        <taxon>Eukaryota</taxon>
        <taxon>Fungi</taxon>
        <taxon>Dikarya</taxon>
        <taxon>Ascomycota</taxon>
        <taxon>Pezizomycotina</taxon>
        <taxon>Sordariomycetes</taxon>
        <taxon>Sordariomycetidae</taxon>
        <taxon>Sordariales</taxon>
        <taxon>Chaetomiaceae</taxon>
        <taxon>Thermothelomyces</taxon>
    </lineage>
</organism>
<dbReference type="OMA" id="FSDMNAA"/>
<protein>
    <submittedName>
        <fullName evidence="2">Uncharacterized protein</fullName>
    </submittedName>
</protein>
<gene>
    <name evidence="2" type="ORF">MYCTH_2115420</name>
</gene>
<accession>G2Q5J5</accession>
<dbReference type="RefSeq" id="XP_003659873.1">
    <property type="nucleotide sequence ID" value="XM_003659825.1"/>
</dbReference>
<dbReference type="EMBL" id="CP003002">
    <property type="protein sequence ID" value="AEO54628.1"/>
    <property type="molecule type" value="Genomic_DNA"/>
</dbReference>
<evidence type="ECO:0000313" key="2">
    <source>
        <dbReference type="EMBL" id="AEO54628.1"/>
    </source>
</evidence>
<feature type="region of interest" description="Disordered" evidence="1">
    <location>
        <begin position="30"/>
        <end position="106"/>
    </location>
</feature>
<dbReference type="OrthoDB" id="5416172at2759"/>
<keyword evidence="3" id="KW-1185">Reference proteome</keyword>
<dbReference type="KEGG" id="mtm:MYCTH_2115420"/>